<dbReference type="OrthoDB" id="424374at2"/>
<dbReference type="AlphaFoldDB" id="A0A5N3P5L2"/>
<keyword evidence="1" id="KW-0732">Signal</keyword>
<keyword evidence="3" id="KW-1185">Reference proteome</keyword>
<gene>
    <name evidence="2" type="ORF">FEZ63_20815</name>
</gene>
<evidence type="ECO:0000256" key="1">
    <source>
        <dbReference type="SAM" id="SignalP"/>
    </source>
</evidence>
<dbReference type="EMBL" id="VCMV01000053">
    <property type="protein sequence ID" value="KAB0264941.1"/>
    <property type="molecule type" value="Genomic_DNA"/>
</dbReference>
<comment type="caution">
    <text evidence="2">The sequence shown here is derived from an EMBL/GenBank/DDBJ whole genome shotgun (WGS) entry which is preliminary data.</text>
</comment>
<name>A0A5N3P5L2_9HYPH</name>
<feature type="non-terminal residue" evidence="2">
    <location>
        <position position="246"/>
    </location>
</feature>
<evidence type="ECO:0000313" key="3">
    <source>
        <dbReference type="Proteomes" id="UP000325684"/>
    </source>
</evidence>
<feature type="chain" id="PRO_5024328137" evidence="1">
    <location>
        <begin position="27"/>
        <end position="246"/>
    </location>
</feature>
<proteinExistence type="predicted"/>
<evidence type="ECO:0000313" key="2">
    <source>
        <dbReference type="EMBL" id="KAB0264941.1"/>
    </source>
</evidence>
<sequence>MMNIHHMVHAALLLAGIAGASSQSLAQEAAKKLHVPLQKTIGEATKSAPEPSLAVINSAGARLEGDKLILTGVSANSIVFADRPVRAAGHVTTEQFIMQWDQGKDSFAIDPPNATVSVLGGNGSNVADAVVTLKSAKLEGATLTFEVAVLEGNLDGATGPAALFIDFFAARFGGFHGGYGGFHGVAVGGYRGGAYWHAPVYHGAWYGAGAAAGAAIAGAAVGAAVAAPYYNRYAPPPPPACGYYPY</sequence>
<protein>
    <submittedName>
        <fullName evidence="2">Uncharacterized protein</fullName>
    </submittedName>
</protein>
<dbReference type="Proteomes" id="UP000325684">
    <property type="component" value="Unassembled WGS sequence"/>
</dbReference>
<organism evidence="2 3">
    <name type="scientific">Microvirga brassicacearum</name>
    <dbReference type="NCBI Taxonomy" id="2580413"/>
    <lineage>
        <taxon>Bacteria</taxon>
        <taxon>Pseudomonadati</taxon>
        <taxon>Pseudomonadota</taxon>
        <taxon>Alphaproteobacteria</taxon>
        <taxon>Hyphomicrobiales</taxon>
        <taxon>Methylobacteriaceae</taxon>
        <taxon>Microvirga</taxon>
    </lineage>
</organism>
<accession>A0A5N3P5L2</accession>
<reference evidence="2 3" key="1">
    <citation type="journal article" date="2019" name="Microorganisms">
        <title>Genome Insights into the Novel Species Microvirga brassicacearum, a Rapeseed Endophyte with Biotechnological Potential.</title>
        <authorList>
            <person name="Jimenez-Gomez A."/>
            <person name="Saati-Santamaria Z."/>
            <person name="Igual J.M."/>
            <person name="Rivas R."/>
            <person name="Mateos P.F."/>
            <person name="Garcia-Fraile P."/>
        </authorList>
    </citation>
    <scope>NUCLEOTIDE SEQUENCE [LARGE SCALE GENOMIC DNA]</scope>
    <source>
        <strain evidence="2 3">CDVBN77</strain>
    </source>
</reference>
<feature type="signal peptide" evidence="1">
    <location>
        <begin position="1"/>
        <end position="26"/>
    </location>
</feature>